<comment type="caution">
    <text evidence="1">The sequence shown here is derived from an EMBL/GenBank/DDBJ whole genome shotgun (WGS) entry which is preliminary data.</text>
</comment>
<gene>
    <name evidence="1" type="ORF">NUW58_g1695</name>
</gene>
<dbReference type="EMBL" id="JAPDGR010000194">
    <property type="protein sequence ID" value="KAJ2993929.1"/>
    <property type="molecule type" value="Genomic_DNA"/>
</dbReference>
<keyword evidence="2" id="KW-1185">Reference proteome</keyword>
<sequence>MQAYHITPITPILGDKPYSPIVHLAIVRHYQARHSNATTVETAESRNRRQPLRWYVFLSHRIPFLFPPLKSSNLPAQSPAANISSHTTIPQLLTVRNAVRHAGKSSLAVQFVDGHFVESYYPTIENTFSKVIRFKGQDYTTEIVDTAGQDEYSILNSKHFIGIHGYMLVYSVSSLPSFEMVQVIREKILNHLVRHRPLSPLWTDLSLAPRPHWHSFPIFSSQVNFNSLSNCPT</sequence>
<name>A0ACC1PJK8_9PEZI</name>
<dbReference type="Proteomes" id="UP001143856">
    <property type="component" value="Unassembled WGS sequence"/>
</dbReference>
<organism evidence="1 2">
    <name type="scientific">Xylaria curta</name>
    <dbReference type="NCBI Taxonomy" id="42375"/>
    <lineage>
        <taxon>Eukaryota</taxon>
        <taxon>Fungi</taxon>
        <taxon>Dikarya</taxon>
        <taxon>Ascomycota</taxon>
        <taxon>Pezizomycotina</taxon>
        <taxon>Sordariomycetes</taxon>
        <taxon>Xylariomycetidae</taxon>
        <taxon>Xylariales</taxon>
        <taxon>Xylariaceae</taxon>
        <taxon>Xylaria</taxon>
    </lineage>
</organism>
<evidence type="ECO:0000313" key="1">
    <source>
        <dbReference type="EMBL" id="KAJ2993929.1"/>
    </source>
</evidence>
<reference evidence="1" key="1">
    <citation type="submission" date="2022-10" db="EMBL/GenBank/DDBJ databases">
        <title>Genome Sequence of Xylaria curta.</title>
        <authorList>
            <person name="Buettner E."/>
        </authorList>
    </citation>
    <scope>NUCLEOTIDE SEQUENCE</scope>
    <source>
        <strain evidence="1">Babe10</strain>
    </source>
</reference>
<evidence type="ECO:0000313" key="2">
    <source>
        <dbReference type="Proteomes" id="UP001143856"/>
    </source>
</evidence>
<protein>
    <submittedName>
        <fullName evidence="1">Uncharacterized protein</fullName>
    </submittedName>
</protein>
<accession>A0ACC1PJK8</accession>
<proteinExistence type="predicted"/>